<gene>
    <name evidence="2" type="ORF">SD37_11490</name>
</gene>
<protein>
    <submittedName>
        <fullName evidence="2">Uncharacterized protein</fullName>
    </submittedName>
</protein>
<accession>A0A193BVJ5</accession>
<evidence type="ECO:0000256" key="1">
    <source>
        <dbReference type="SAM" id="MobiDB-lite"/>
    </source>
</evidence>
<reference evidence="2 3" key="1">
    <citation type="journal article" date="2015" name="Genome Announc.">
        <title>Draft Genome Sequence of Norvancomycin-Producing Strain Amycolatopsis orientalis CPCC200066.</title>
        <authorList>
            <person name="Lei X."/>
            <person name="Yuan F."/>
            <person name="Shi Y."/>
            <person name="Li X."/>
            <person name="Wang L."/>
            <person name="Hong B."/>
        </authorList>
    </citation>
    <scope>NUCLEOTIDE SEQUENCE [LARGE SCALE GENOMIC DNA]</scope>
    <source>
        <strain evidence="2 3">B-37</strain>
    </source>
</reference>
<dbReference type="EMBL" id="CP016174">
    <property type="protein sequence ID" value="ANN16200.1"/>
    <property type="molecule type" value="Genomic_DNA"/>
</dbReference>
<keyword evidence="3" id="KW-1185">Reference proteome</keyword>
<dbReference type="AlphaFoldDB" id="A0A193BVJ5"/>
<organism evidence="2 3">
    <name type="scientific">Amycolatopsis orientalis</name>
    <name type="common">Nocardia orientalis</name>
    <dbReference type="NCBI Taxonomy" id="31958"/>
    <lineage>
        <taxon>Bacteria</taxon>
        <taxon>Bacillati</taxon>
        <taxon>Actinomycetota</taxon>
        <taxon>Actinomycetes</taxon>
        <taxon>Pseudonocardiales</taxon>
        <taxon>Pseudonocardiaceae</taxon>
        <taxon>Amycolatopsis</taxon>
    </lineage>
</organism>
<evidence type="ECO:0000313" key="3">
    <source>
        <dbReference type="Proteomes" id="UP000093695"/>
    </source>
</evidence>
<dbReference type="STRING" id="31958.SD37_11490"/>
<evidence type="ECO:0000313" key="2">
    <source>
        <dbReference type="EMBL" id="ANN16200.1"/>
    </source>
</evidence>
<name>A0A193BVJ5_AMYOR</name>
<dbReference type="KEGG" id="aori:SD37_11490"/>
<sequence>MMKNFKPGAKITGESLMGDGPNPSEVTGVFVRLFGKKGSTALLVETEFGVRHVIDGNTARLAEPTQAMLFGQLAEHLDKFGELNEHIGGVTARFGRLSLQVYEPDGHSAIGLLLAWLKSIGAATATARRHEKAWHIKGKGRVTGGLPIEVVVISEGDEAATLDAAFGDVKEKTDVPVEELARCQRQASVVTDEQLAEVEHWSKTPLPDEDAPAVTS</sequence>
<proteinExistence type="predicted"/>
<dbReference type="Proteomes" id="UP000093695">
    <property type="component" value="Chromosome"/>
</dbReference>
<dbReference type="RefSeq" id="WP_065912805.1">
    <property type="nucleotide sequence ID" value="NZ_CP016174.1"/>
</dbReference>
<feature type="region of interest" description="Disordered" evidence="1">
    <location>
        <begin position="1"/>
        <end position="20"/>
    </location>
</feature>